<evidence type="ECO:0000256" key="3">
    <source>
        <dbReference type="ARBA" id="ARBA00023125"/>
    </source>
</evidence>
<keyword evidence="2" id="KW-0229">DNA integration</keyword>
<evidence type="ECO:0000256" key="4">
    <source>
        <dbReference type="ARBA" id="ARBA00023172"/>
    </source>
</evidence>
<dbReference type="PANTHER" id="PTHR30629">
    <property type="entry name" value="PROPHAGE INTEGRASE"/>
    <property type="match status" value="1"/>
</dbReference>
<dbReference type="Gene3D" id="1.10.150.130">
    <property type="match status" value="1"/>
</dbReference>
<keyword evidence="3" id="KW-0238">DNA-binding</keyword>
<dbReference type="GeneID" id="61293772"/>
<reference evidence="7 8" key="1">
    <citation type="submission" date="2016-11" db="EMBL/GenBank/DDBJ databases">
        <authorList>
            <person name="Klemetsen T."/>
        </authorList>
    </citation>
    <scope>NUCLEOTIDE SEQUENCE [LARGE SCALE GENOMIC DNA]</scope>
    <source>
        <strain evidence="7">MT 2528</strain>
    </source>
</reference>
<dbReference type="InterPro" id="IPR002104">
    <property type="entry name" value="Integrase_catalytic"/>
</dbReference>
<dbReference type="Gene3D" id="1.10.443.10">
    <property type="entry name" value="Intergrase catalytic core"/>
    <property type="match status" value="1"/>
</dbReference>
<dbReference type="PROSITE" id="PS51898">
    <property type="entry name" value="TYR_RECOMBINASE"/>
    <property type="match status" value="1"/>
</dbReference>
<dbReference type="InterPro" id="IPR038488">
    <property type="entry name" value="Integrase_DNA-bd_sf"/>
</dbReference>
<evidence type="ECO:0000256" key="1">
    <source>
        <dbReference type="ARBA" id="ARBA00008857"/>
    </source>
</evidence>
<evidence type="ECO:0000259" key="6">
    <source>
        <dbReference type="PROSITE" id="PS51898"/>
    </source>
</evidence>
<organism evidence="7 8">
    <name type="scientific">Moritella viscosa</name>
    <dbReference type="NCBI Taxonomy" id="80854"/>
    <lineage>
        <taxon>Bacteria</taxon>
        <taxon>Pseudomonadati</taxon>
        <taxon>Pseudomonadota</taxon>
        <taxon>Gammaproteobacteria</taxon>
        <taxon>Alteromonadales</taxon>
        <taxon>Moritellaceae</taxon>
        <taxon>Moritella</taxon>
    </lineage>
</organism>
<proteinExistence type="inferred from homology"/>
<evidence type="ECO:0000313" key="8">
    <source>
        <dbReference type="Proteomes" id="UP000182660"/>
    </source>
</evidence>
<name>A0ABY1H625_9GAMM</name>
<dbReference type="Proteomes" id="UP000182660">
    <property type="component" value="Unassembled WGS sequence"/>
</dbReference>
<dbReference type="InterPro" id="IPR011010">
    <property type="entry name" value="DNA_brk_join_enz"/>
</dbReference>
<sequence>MQSRKFKFNKRQMDNLPPTPPDSRSRETEYTDEGCSGLKLIVNRQGRKRYLFRYTISGTKKSLQLGEYPSLDIPTARQIANEHKKQLALGNDPKQLRDEKQIVFTFYEFAEQHYLPYARVNKLTAYSDESNLKMHFYPHWKGKALTKVSQHDIQKRLDELLVNRKPATINRLRSLVLRMFRLAMEWGFVEKHPGTYIKKLKENNLKQRFLSKDEVTQFITACNNEPSRTQGNALKFALLTGMRMGEICNSKWCNLTVDDVGEGSLFLPHTKSGLSRTVLLNSLAMTVLEEQKHQRIKGNDYIFPGDAEGKPISHPKKSFARIKKVAGGLDGLRIHDLRHSFASILINSGKATLYDVQHLLGHQSPQTSTRYAHLASSRLREVSANVSDLVREATK</sequence>
<keyword evidence="8" id="KW-1185">Reference proteome</keyword>
<dbReference type="Pfam" id="PF00589">
    <property type="entry name" value="Phage_integrase"/>
    <property type="match status" value="1"/>
</dbReference>
<protein>
    <submittedName>
        <fullName evidence="7">Phage integrase family protein</fullName>
    </submittedName>
</protein>
<dbReference type="InterPro" id="IPR025166">
    <property type="entry name" value="Integrase_DNA_bind_dom"/>
</dbReference>
<dbReference type="PANTHER" id="PTHR30629:SF2">
    <property type="entry name" value="PROPHAGE INTEGRASE INTS-RELATED"/>
    <property type="match status" value="1"/>
</dbReference>
<dbReference type="InterPro" id="IPR050808">
    <property type="entry name" value="Phage_Integrase"/>
</dbReference>
<dbReference type="RefSeq" id="WP_075470786.1">
    <property type="nucleotide sequence ID" value="NZ_CAWQZC010000091.1"/>
</dbReference>
<dbReference type="Pfam" id="PF13356">
    <property type="entry name" value="Arm-DNA-bind_3"/>
    <property type="match status" value="1"/>
</dbReference>
<feature type="region of interest" description="Disordered" evidence="5">
    <location>
        <begin position="1"/>
        <end position="30"/>
    </location>
</feature>
<gene>
    <name evidence="7" type="ORF">MT2528_0037</name>
</gene>
<comment type="similarity">
    <text evidence="1">Belongs to the 'phage' integrase family.</text>
</comment>
<accession>A0ABY1H625</accession>
<feature type="compositionally biased region" description="Basic residues" evidence="5">
    <location>
        <begin position="1"/>
        <end position="10"/>
    </location>
</feature>
<comment type="caution">
    <text evidence="7">The sequence shown here is derived from an EMBL/GenBank/DDBJ whole genome shotgun (WGS) entry which is preliminary data.</text>
</comment>
<evidence type="ECO:0000313" key="7">
    <source>
        <dbReference type="EMBL" id="SGY81383.1"/>
    </source>
</evidence>
<dbReference type="Gene3D" id="3.30.160.390">
    <property type="entry name" value="Integrase, DNA-binding domain"/>
    <property type="match status" value="1"/>
</dbReference>
<dbReference type="SUPFAM" id="SSF56349">
    <property type="entry name" value="DNA breaking-rejoining enzymes"/>
    <property type="match status" value="1"/>
</dbReference>
<evidence type="ECO:0000256" key="2">
    <source>
        <dbReference type="ARBA" id="ARBA00022908"/>
    </source>
</evidence>
<feature type="domain" description="Tyr recombinase" evidence="6">
    <location>
        <begin position="205"/>
        <end position="384"/>
    </location>
</feature>
<dbReference type="InterPro" id="IPR010998">
    <property type="entry name" value="Integrase_recombinase_N"/>
</dbReference>
<dbReference type="EMBL" id="FPLJ01000002">
    <property type="protein sequence ID" value="SGY81383.1"/>
    <property type="molecule type" value="Genomic_DNA"/>
</dbReference>
<dbReference type="CDD" id="cd00796">
    <property type="entry name" value="INT_Rci_Hp1_C"/>
    <property type="match status" value="1"/>
</dbReference>
<evidence type="ECO:0000256" key="5">
    <source>
        <dbReference type="SAM" id="MobiDB-lite"/>
    </source>
</evidence>
<keyword evidence="4" id="KW-0233">DNA recombination</keyword>
<dbReference type="InterPro" id="IPR013762">
    <property type="entry name" value="Integrase-like_cat_sf"/>
</dbReference>